<reference evidence="2" key="1">
    <citation type="submission" date="2017-12" db="EMBL/GenBank/DDBJ databases">
        <title>Gene loss provides genomic basis for host adaptation in cereal stripe rust fungi.</title>
        <authorList>
            <person name="Xia C."/>
        </authorList>
    </citation>
    <scope>NUCLEOTIDE SEQUENCE [LARGE SCALE GENOMIC DNA]</scope>
    <source>
        <strain evidence="2">93-210</strain>
    </source>
</reference>
<comment type="caution">
    <text evidence="2">The sequence shown here is derived from an EMBL/GenBank/DDBJ whole genome shotgun (WGS) entry which is preliminary data.</text>
</comment>
<dbReference type="EMBL" id="PKSL01000316">
    <property type="protein sequence ID" value="POV96009.1"/>
    <property type="molecule type" value="Genomic_DNA"/>
</dbReference>
<feature type="region of interest" description="Disordered" evidence="1">
    <location>
        <begin position="151"/>
        <end position="195"/>
    </location>
</feature>
<keyword evidence="3" id="KW-1185">Reference proteome</keyword>
<sequence length="195" mass="21046">MFDVLEADLADLDEQYEEDEGDITQTQTQIAAEVLNEDSPASLPHINKSSPAKIRLKIKPINDLPTASNPSTQPSVPPTDVSSSNERLELPSSRPLGAFKVRPTKKIRTTSEPPTQPLLNAPDVPIAPATLTSSLPLGTIKPRLIKKAKTIHKPNELPTDLQQTLDVASQPAPQPPSVVDVAPPNPVRRSSRNKG</sequence>
<dbReference type="AlphaFoldDB" id="A0A2S4UFH5"/>
<accession>A0A2S4UFH5</accession>
<evidence type="ECO:0000313" key="2">
    <source>
        <dbReference type="EMBL" id="POV96009.1"/>
    </source>
</evidence>
<gene>
    <name evidence="2" type="ORF">PSTT_15901</name>
</gene>
<organism evidence="2 3">
    <name type="scientific">Puccinia striiformis</name>
    <dbReference type="NCBI Taxonomy" id="27350"/>
    <lineage>
        <taxon>Eukaryota</taxon>
        <taxon>Fungi</taxon>
        <taxon>Dikarya</taxon>
        <taxon>Basidiomycota</taxon>
        <taxon>Pucciniomycotina</taxon>
        <taxon>Pucciniomycetes</taxon>
        <taxon>Pucciniales</taxon>
        <taxon>Pucciniaceae</taxon>
        <taxon>Puccinia</taxon>
    </lineage>
</organism>
<feature type="compositionally biased region" description="Polar residues" evidence="1">
    <location>
        <begin position="65"/>
        <end position="85"/>
    </location>
</feature>
<name>A0A2S4UFH5_9BASI</name>
<proteinExistence type="predicted"/>
<dbReference type="VEuPathDB" id="FungiDB:PSTT_15901"/>
<feature type="region of interest" description="Disordered" evidence="1">
    <location>
        <begin position="59"/>
        <end position="138"/>
    </location>
</feature>
<feature type="region of interest" description="Disordered" evidence="1">
    <location>
        <begin position="1"/>
        <end position="25"/>
    </location>
</feature>
<feature type="compositionally biased region" description="Acidic residues" evidence="1">
    <location>
        <begin position="1"/>
        <end position="22"/>
    </location>
</feature>
<evidence type="ECO:0000256" key="1">
    <source>
        <dbReference type="SAM" id="MobiDB-lite"/>
    </source>
</evidence>
<protein>
    <submittedName>
        <fullName evidence="2">Uncharacterized protein</fullName>
    </submittedName>
</protein>
<evidence type="ECO:0000313" key="3">
    <source>
        <dbReference type="Proteomes" id="UP000239156"/>
    </source>
</evidence>
<dbReference type="Proteomes" id="UP000239156">
    <property type="component" value="Unassembled WGS sequence"/>
</dbReference>